<keyword evidence="2" id="KW-1185">Reference proteome</keyword>
<dbReference type="AlphaFoldDB" id="A0A8H3EW85"/>
<dbReference type="OrthoDB" id="5427728at2759"/>
<comment type="caution">
    <text evidence="1">The sequence shown here is derived from an EMBL/GenBank/DDBJ whole genome shotgun (WGS) entry which is preliminary data.</text>
</comment>
<evidence type="ECO:0000313" key="1">
    <source>
        <dbReference type="EMBL" id="CAF9912918.1"/>
    </source>
</evidence>
<evidence type="ECO:0000313" key="2">
    <source>
        <dbReference type="Proteomes" id="UP000664521"/>
    </source>
</evidence>
<protein>
    <submittedName>
        <fullName evidence="1">Uncharacterized protein</fullName>
    </submittedName>
</protein>
<name>A0A8H3EW85_9LECA</name>
<dbReference type="Gene3D" id="3.40.390.10">
    <property type="entry name" value="Collagenase (Catalytic Domain)"/>
    <property type="match status" value="1"/>
</dbReference>
<dbReference type="InterPro" id="IPR024079">
    <property type="entry name" value="MetalloPept_cat_dom_sf"/>
</dbReference>
<dbReference type="GO" id="GO:0008237">
    <property type="term" value="F:metallopeptidase activity"/>
    <property type="evidence" value="ECO:0007669"/>
    <property type="project" value="InterPro"/>
</dbReference>
<dbReference type="EMBL" id="CAJPDS010000012">
    <property type="protein sequence ID" value="CAF9912918.1"/>
    <property type="molecule type" value="Genomic_DNA"/>
</dbReference>
<gene>
    <name evidence="1" type="ORF">HETSPECPRED_001244</name>
</gene>
<dbReference type="Proteomes" id="UP000664521">
    <property type="component" value="Unassembled WGS sequence"/>
</dbReference>
<accession>A0A8H3EW85</accession>
<sequence>MKKEAFFLYAAGVSGLASATPSAKRAFDYASSGQYNIYNCGGYKASHLQDVLEDLYDGLLPVIRDSKLPQPSPAFRTFFKESANMPFVTALLTNVTRGNAMTPAAPPASPNGSPTFFCVDGVNQFTYTAPDPSTGVMRFYDTYTTCSEDGTTIASYLGFTPPKQYIILCPFFWSSSIPPVPPPNTCLSLSTYLNKYRENGQRQRLFRMWVLLEELAHYYIYTSTLRKDAPDIYDVNKCVRLAAKTAYLNAISYVFYAASIHGQCRGFPVRRDEGREILEVSNLDTVWNATPYNATNFTAVTH</sequence>
<proteinExistence type="predicted"/>
<reference evidence="1" key="1">
    <citation type="submission" date="2021-03" db="EMBL/GenBank/DDBJ databases">
        <authorList>
            <person name="Tagirdzhanova G."/>
        </authorList>
    </citation>
    <scope>NUCLEOTIDE SEQUENCE</scope>
</reference>
<organism evidence="1 2">
    <name type="scientific">Heterodermia speciosa</name>
    <dbReference type="NCBI Taxonomy" id="116794"/>
    <lineage>
        <taxon>Eukaryota</taxon>
        <taxon>Fungi</taxon>
        <taxon>Dikarya</taxon>
        <taxon>Ascomycota</taxon>
        <taxon>Pezizomycotina</taxon>
        <taxon>Lecanoromycetes</taxon>
        <taxon>OSLEUM clade</taxon>
        <taxon>Lecanoromycetidae</taxon>
        <taxon>Caliciales</taxon>
        <taxon>Physciaceae</taxon>
        <taxon>Heterodermia</taxon>
    </lineage>
</organism>